<name>A0A401TTR3_CHIPU</name>
<organism evidence="1 2">
    <name type="scientific">Chiloscyllium punctatum</name>
    <name type="common">Brownbanded bambooshark</name>
    <name type="synonym">Hemiscyllium punctatum</name>
    <dbReference type="NCBI Taxonomy" id="137246"/>
    <lineage>
        <taxon>Eukaryota</taxon>
        <taxon>Metazoa</taxon>
        <taxon>Chordata</taxon>
        <taxon>Craniata</taxon>
        <taxon>Vertebrata</taxon>
        <taxon>Chondrichthyes</taxon>
        <taxon>Elasmobranchii</taxon>
        <taxon>Galeomorphii</taxon>
        <taxon>Galeoidea</taxon>
        <taxon>Orectolobiformes</taxon>
        <taxon>Hemiscylliidae</taxon>
        <taxon>Chiloscyllium</taxon>
    </lineage>
</organism>
<feature type="non-terminal residue" evidence="1">
    <location>
        <position position="60"/>
    </location>
</feature>
<dbReference type="AlphaFoldDB" id="A0A401TTR3"/>
<reference evidence="1 2" key="1">
    <citation type="journal article" date="2018" name="Nat. Ecol. Evol.">
        <title>Shark genomes provide insights into elasmobranch evolution and the origin of vertebrates.</title>
        <authorList>
            <person name="Hara Y"/>
            <person name="Yamaguchi K"/>
            <person name="Onimaru K"/>
            <person name="Kadota M"/>
            <person name="Koyanagi M"/>
            <person name="Keeley SD"/>
            <person name="Tatsumi K"/>
            <person name="Tanaka K"/>
            <person name="Motone F"/>
            <person name="Kageyama Y"/>
            <person name="Nozu R"/>
            <person name="Adachi N"/>
            <person name="Nishimura O"/>
            <person name="Nakagawa R"/>
            <person name="Tanegashima C"/>
            <person name="Kiyatake I"/>
            <person name="Matsumoto R"/>
            <person name="Murakumo K"/>
            <person name="Nishida K"/>
            <person name="Terakita A"/>
            <person name="Kuratani S"/>
            <person name="Sato K"/>
            <person name="Hyodo S Kuraku.S."/>
        </authorList>
    </citation>
    <scope>NUCLEOTIDE SEQUENCE [LARGE SCALE GENOMIC DNA]</scope>
</reference>
<protein>
    <submittedName>
        <fullName evidence="1">Uncharacterized protein</fullName>
    </submittedName>
</protein>
<sequence length="60" mass="7229">MDNTPIYESGDCSFESCLAREPCWCLLRIKTDFSEAEIRYEFRIWRNENALIKCPREHEI</sequence>
<proteinExistence type="predicted"/>
<evidence type="ECO:0000313" key="2">
    <source>
        <dbReference type="Proteomes" id="UP000287033"/>
    </source>
</evidence>
<dbReference type="Proteomes" id="UP000287033">
    <property type="component" value="Unassembled WGS sequence"/>
</dbReference>
<keyword evidence="2" id="KW-1185">Reference proteome</keyword>
<evidence type="ECO:0000313" key="1">
    <source>
        <dbReference type="EMBL" id="GCC46008.1"/>
    </source>
</evidence>
<dbReference type="EMBL" id="BEZZ01175738">
    <property type="protein sequence ID" value="GCC46008.1"/>
    <property type="molecule type" value="Genomic_DNA"/>
</dbReference>
<comment type="caution">
    <text evidence="1">The sequence shown here is derived from an EMBL/GenBank/DDBJ whole genome shotgun (WGS) entry which is preliminary data.</text>
</comment>
<accession>A0A401TTR3</accession>
<gene>
    <name evidence="1" type="ORF">chiPu_0030150</name>
</gene>